<accession>A0AAD1XSZ3</accession>
<evidence type="ECO:0000313" key="2">
    <source>
        <dbReference type="Proteomes" id="UP001295684"/>
    </source>
</evidence>
<proteinExistence type="predicted"/>
<reference evidence="1" key="1">
    <citation type="submission" date="2023-07" db="EMBL/GenBank/DDBJ databases">
        <authorList>
            <consortium name="AG Swart"/>
            <person name="Singh M."/>
            <person name="Singh A."/>
            <person name="Seah K."/>
            <person name="Emmerich C."/>
        </authorList>
    </citation>
    <scope>NUCLEOTIDE SEQUENCE</scope>
    <source>
        <strain evidence="1">DP1</strain>
    </source>
</reference>
<name>A0AAD1XSZ3_EUPCR</name>
<dbReference type="EMBL" id="CAMPGE010020073">
    <property type="protein sequence ID" value="CAI2378357.1"/>
    <property type="molecule type" value="Genomic_DNA"/>
</dbReference>
<comment type="caution">
    <text evidence="1">The sequence shown here is derived from an EMBL/GenBank/DDBJ whole genome shotgun (WGS) entry which is preliminary data.</text>
</comment>
<keyword evidence="2" id="KW-1185">Reference proteome</keyword>
<sequence length="146" mass="16103">MTTTTILLPKIERDNSDPTGLTRQQNGLMPSLKLCELSTPSKLLSKRKNRVLSIKTTKSTNSGKKKLNFSTMIQDMKKSCAENSASPKRHNGFRSPGSDIEYVFAKSKISGRSLQEKSISNALDTIGIFQINLGVVMKDYCSISSL</sequence>
<evidence type="ECO:0000313" key="1">
    <source>
        <dbReference type="EMBL" id="CAI2378357.1"/>
    </source>
</evidence>
<dbReference type="Proteomes" id="UP001295684">
    <property type="component" value="Unassembled WGS sequence"/>
</dbReference>
<gene>
    <name evidence="1" type="ORF">ECRASSUSDP1_LOCUS19752</name>
</gene>
<protein>
    <submittedName>
        <fullName evidence="1">Uncharacterized protein</fullName>
    </submittedName>
</protein>
<dbReference type="AlphaFoldDB" id="A0AAD1XSZ3"/>
<organism evidence="1 2">
    <name type="scientific">Euplotes crassus</name>
    <dbReference type="NCBI Taxonomy" id="5936"/>
    <lineage>
        <taxon>Eukaryota</taxon>
        <taxon>Sar</taxon>
        <taxon>Alveolata</taxon>
        <taxon>Ciliophora</taxon>
        <taxon>Intramacronucleata</taxon>
        <taxon>Spirotrichea</taxon>
        <taxon>Hypotrichia</taxon>
        <taxon>Euplotida</taxon>
        <taxon>Euplotidae</taxon>
        <taxon>Moneuplotes</taxon>
    </lineage>
</organism>